<dbReference type="InterPro" id="IPR001736">
    <property type="entry name" value="PLipase_D/transphosphatidylase"/>
</dbReference>
<keyword evidence="12 16" id="KW-0472">Membrane</keyword>
<accession>A0A3S4GG96</accession>
<dbReference type="Pfam" id="PF13396">
    <property type="entry name" value="PLDc_N"/>
    <property type="match status" value="1"/>
</dbReference>
<dbReference type="NCBIfam" id="TIGR04265">
    <property type="entry name" value="bac_cardiolipin"/>
    <property type="match status" value="1"/>
</dbReference>
<dbReference type="GO" id="GO:0008808">
    <property type="term" value="F:cardiolipin synthase activity"/>
    <property type="evidence" value="ECO:0007669"/>
    <property type="project" value="UniProtKB-UniRule"/>
</dbReference>
<keyword evidence="11" id="KW-0443">Lipid metabolism</keyword>
<evidence type="ECO:0000256" key="12">
    <source>
        <dbReference type="ARBA" id="ARBA00023136"/>
    </source>
</evidence>
<keyword evidence="8 16" id="KW-0812">Transmembrane</keyword>
<sequence>MPLHLIAVALWAALHGIAVIRVLLNGDITPSGRIAWLMLIIIAPFVGVAAYFMFGEPWMARRFRRAADLIERQLANVALTEDETAGRKSVPERFRPAFAACEHLSGCPTASGNSARLTMDSNAAIDDMVADFDAARDTIHISFYIWLTDTNGLKVVEALKRAAARGVICRVGVDALGSRALIASDYWRAMKDAGIRLCISLKPSLPLLVGSANRPDLRNHRKIVVVDNAITYCGSQNCADPEFRIKPKFAPWVDILIRYEGPVVRQNQRVFASTWLIEYGEDLSELLDDAPEAADAPGFPAIAFGTGPLSPRGAMSDVFVAVLGSALREAVISTPYFVPDPSLLASILSCARRGVKTTLILPARNDSRAISSISSAYFEQLLAAGVELHLFQGGLLHAKTLVVDKSLALVGSANMDFRSLYLNFENNILFYAPDMAAQVRARQDSYLARSIPVSRAEVEARPAIRVAYDNLLTTIGPVF</sequence>
<organism evidence="18 19">
    <name type="scientific">Devosia equisanguinis</name>
    <dbReference type="NCBI Taxonomy" id="2490941"/>
    <lineage>
        <taxon>Bacteria</taxon>
        <taxon>Pseudomonadati</taxon>
        <taxon>Pseudomonadota</taxon>
        <taxon>Alphaproteobacteria</taxon>
        <taxon>Hyphomicrobiales</taxon>
        <taxon>Devosiaceae</taxon>
        <taxon>Devosia</taxon>
    </lineage>
</organism>
<feature type="transmembrane region" description="Helical" evidence="16">
    <location>
        <begin position="34"/>
        <end position="54"/>
    </location>
</feature>
<name>A0A3S4GG96_9HYPH</name>
<keyword evidence="6" id="KW-0964">Secreted</keyword>
<evidence type="ECO:0000256" key="8">
    <source>
        <dbReference type="ARBA" id="ARBA00022692"/>
    </source>
</evidence>
<dbReference type="GO" id="GO:0005886">
    <property type="term" value="C:plasma membrane"/>
    <property type="evidence" value="ECO:0007669"/>
    <property type="project" value="UniProtKB-SubCell"/>
</dbReference>
<comment type="subcellular location">
    <subcellularLocation>
        <location evidence="3">Cell membrane</location>
        <topology evidence="3">Multi-pass membrane protein</topology>
    </subcellularLocation>
    <subcellularLocation>
        <location evidence="2">Secreted</location>
    </subcellularLocation>
</comment>
<dbReference type="GO" id="GO:0032049">
    <property type="term" value="P:cardiolipin biosynthetic process"/>
    <property type="evidence" value="ECO:0007669"/>
    <property type="project" value="UniProtKB-UniRule"/>
</dbReference>
<evidence type="ECO:0000256" key="2">
    <source>
        <dbReference type="ARBA" id="ARBA00004613"/>
    </source>
</evidence>
<evidence type="ECO:0000256" key="16">
    <source>
        <dbReference type="SAM" id="Phobius"/>
    </source>
</evidence>
<dbReference type="Gene3D" id="3.30.870.10">
    <property type="entry name" value="Endonuclease Chain A"/>
    <property type="match status" value="2"/>
</dbReference>
<evidence type="ECO:0000256" key="10">
    <source>
        <dbReference type="ARBA" id="ARBA00022989"/>
    </source>
</evidence>
<evidence type="ECO:0000256" key="1">
    <source>
        <dbReference type="ARBA" id="ARBA00003145"/>
    </source>
</evidence>
<dbReference type="SUPFAM" id="SSF56024">
    <property type="entry name" value="Phospholipase D/nuclease"/>
    <property type="match status" value="2"/>
</dbReference>
<dbReference type="InterPro" id="IPR022924">
    <property type="entry name" value="Cardiolipin_synthase"/>
</dbReference>
<evidence type="ECO:0000256" key="15">
    <source>
        <dbReference type="NCBIfam" id="TIGR04265"/>
    </source>
</evidence>
<evidence type="ECO:0000256" key="5">
    <source>
        <dbReference type="ARBA" id="ARBA00022516"/>
    </source>
</evidence>
<evidence type="ECO:0000256" key="7">
    <source>
        <dbReference type="ARBA" id="ARBA00022679"/>
    </source>
</evidence>
<keyword evidence="10 16" id="KW-1133">Transmembrane helix</keyword>
<dbReference type="SMART" id="SM00155">
    <property type="entry name" value="PLDc"/>
    <property type="match status" value="2"/>
</dbReference>
<dbReference type="InterPro" id="IPR025202">
    <property type="entry name" value="PLD-like_dom"/>
</dbReference>
<evidence type="ECO:0000256" key="14">
    <source>
        <dbReference type="ARBA" id="ARBA00023264"/>
    </source>
</evidence>
<dbReference type="PANTHER" id="PTHR21248">
    <property type="entry name" value="CARDIOLIPIN SYNTHASE"/>
    <property type="match status" value="1"/>
</dbReference>
<evidence type="ECO:0000256" key="6">
    <source>
        <dbReference type="ARBA" id="ARBA00022525"/>
    </source>
</evidence>
<dbReference type="Proteomes" id="UP000268844">
    <property type="component" value="Unassembled WGS sequence"/>
</dbReference>
<evidence type="ECO:0000256" key="9">
    <source>
        <dbReference type="ARBA" id="ARBA00022737"/>
    </source>
</evidence>
<keyword evidence="14" id="KW-1208">Phospholipid metabolism</keyword>
<keyword evidence="5" id="KW-0444">Lipid biosynthesis</keyword>
<keyword evidence="7 18" id="KW-0808">Transferase</keyword>
<dbReference type="InterPro" id="IPR027379">
    <property type="entry name" value="CLS_N"/>
</dbReference>
<dbReference type="EMBL" id="UZWD01000015">
    <property type="protein sequence ID" value="VDS03855.1"/>
    <property type="molecule type" value="Genomic_DNA"/>
</dbReference>
<evidence type="ECO:0000256" key="13">
    <source>
        <dbReference type="ARBA" id="ARBA00023209"/>
    </source>
</evidence>
<reference evidence="18 19" key="1">
    <citation type="submission" date="2018-12" db="EMBL/GenBank/DDBJ databases">
        <authorList>
            <person name="Criscuolo A."/>
        </authorList>
    </citation>
    <scope>NUCLEOTIDE SEQUENCE [LARGE SCALE GENOMIC DNA]</scope>
    <source>
        <strain evidence="18">ACIP1116281</strain>
    </source>
</reference>
<dbReference type="RefSeq" id="WP_164550250.1">
    <property type="nucleotide sequence ID" value="NZ_JBHTMH010000001.1"/>
</dbReference>
<evidence type="ECO:0000313" key="18">
    <source>
        <dbReference type="EMBL" id="VDS03855.1"/>
    </source>
</evidence>
<dbReference type="GO" id="GO:0005576">
    <property type="term" value="C:extracellular region"/>
    <property type="evidence" value="ECO:0007669"/>
    <property type="project" value="UniProtKB-SubCell"/>
</dbReference>
<feature type="domain" description="PLD phosphodiesterase" evidence="17">
    <location>
        <begin position="392"/>
        <end position="419"/>
    </location>
</feature>
<dbReference type="PANTHER" id="PTHR21248:SF22">
    <property type="entry name" value="PHOSPHOLIPASE D"/>
    <property type="match status" value="1"/>
</dbReference>
<keyword evidence="19" id="KW-1185">Reference proteome</keyword>
<dbReference type="PROSITE" id="PS50035">
    <property type="entry name" value="PLD"/>
    <property type="match status" value="2"/>
</dbReference>
<dbReference type="AlphaFoldDB" id="A0A3S4GG96"/>
<evidence type="ECO:0000256" key="11">
    <source>
        <dbReference type="ARBA" id="ARBA00023098"/>
    </source>
</evidence>
<dbReference type="EC" id="2.7.8.-" evidence="15"/>
<proteinExistence type="predicted"/>
<evidence type="ECO:0000313" key="19">
    <source>
        <dbReference type="Proteomes" id="UP000268844"/>
    </source>
</evidence>
<dbReference type="Pfam" id="PF13091">
    <property type="entry name" value="PLDc_2"/>
    <property type="match status" value="2"/>
</dbReference>
<evidence type="ECO:0000256" key="3">
    <source>
        <dbReference type="ARBA" id="ARBA00004651"/>
    </source>
</evidence>
<gene>
    <name evidence="18" type="primary">cls</name>
    <name evidence="18" type="ORF">DEVEQU_00984</name>
</gene>
<evidence type="ECO:0000256" key="4">
    <source>
        <dbReference type="ARBA" id="ARBA00022475"/>
    </source>
</evidence>
<feature type="domain" description="PLD phosphodiesterase" evidence="17">
    <location>
        <begin position="215"/>
        <end position="242"/>
    </location>
</feature>
<keyword evidence="4" id="KW-1003">Cell membrane</keyword>
<evidence type="ECO:0000259" key="17">
    <source>
        <dbReference type="PROSITE" id="PS50035"/>
    </source>
</evidence>
<keyword evidence="13" id="KW-0594">Phospholipid biosynthesis</keyword>
<keyword evidence="9" id="KW-0677">Repeat</keyword>
<protein>
    <recommendedName>
        <fullName evidence="15">Cardiolipin synthase</fullName>
        <ecNumber evidence="15">2.7.8.-</ecNumber>
    </recommendedName>
</protein>
<comment type="function">
    <text evidence="1">Could be a virulence factor.</text>
</comment>